<evidence type="ECO:0000313" key="6">
    <source>
        <dbReference type="Proteomes" id="UP000288675"/>
    </source>
</evidence>
<dbReference type="SUPFAM" id="SSF53335">
    <property type="entry name" value="S-adenosyl-L-methionine-dependent methyltransferases"/>
    <property type="match status" value="1"/>
</dbReference>
<dbReference type="InterPro" id="IPR002942">
    <property type="entry name" value="S4_RNA-bd"/>
</dbReference>
<dbReference type="PIRSF" id="PIRSF005578">
    <property type="entry name" value="TlyA"/>
    <property type="match status" value="1"/>
</dbReference>
<feature type="domain" description="RNA-binding S4" evidence="4">
    <location>
        <begin position="6"/>
        <end position="71"/>
    </location>
</feature>
<proteinExistence type="inferred from homology"/>
<comment type="similarity">
    <text evidence="2">Belongs to the TlyA family.</text>
</comment>
<dbReference type="Gene3D" id="3.40.50.150">
    <property type="entry name" value="Vaccinia Virus protein VP39"/>
    <property type="match status" value="1"/>
</dbReference>
<dbReference type="PROSITE" id="PS50889">
    <property type="entry name" value="S4"/>
    <property type="match status" value="1"/>
</dbReference>
<dbReference type="Proteomes" id="UP000288675">
    <property type="component" value="Chromosome"/>
</dbReference>
<evidence type="ECO:0000313" key="5">
    <source>
        <dbReference type="EMBL" id="QAT65992.1"/>
    </source>
</evidence>
<dbReference type="SMART" id="SM00363">
    <property type="entry name" value="S4"/>
    <property type="match status" value="1"/>
</dbReference>
<evidence type="ECO:0000256" key="2">
    <source>
        <dbReference type="ARBA" id="ARBA00029460"/>
    </source>
</evidence>
<dbReference type="Gene3D" id="3.10.290.10">
    <property type="entry name" value="RNA-binding S4 domain"/>
    <property type="match status" value="1"/>
</dbReference>
<gene>
    <name evidence="5" type="ORF">EQZ20_14490</name>
</gene>
<dbReference type="GO" id="GO:0008168">
    <property type="term" value="F:methyltransferase activity"/>
    <property type="evidence" value="ECO:0007669"/>
    <property type="project" value="UniProtKB-KW"/>
</dbReference>
<dbReference type="AlphaFoldDB" id="A0AAJ3YZE9"/>
<dbReference type="PANTHER" id="PTHR32319">
    <property type="entry name" value="BACTERIAL HEMOLYSIN-LIKE PROTEIN"/>
    <property type="match status" value="1"/>
</dbReference>
<keyword evidence="5" id="KW-0808">Transferase</keyword>
<dbReference type="GO" id="GO:0032259">
    <property type="term" value="P:methylation"/>
    <property type="evidence" value="ECO:0007669"/>
    <property type="project" value="UniProtKB-KW"/>
</dbReference>
<dbReference type="InterPro" id="IPR047048">
    <property type="entry name" value="TlyA"/>
</dbReference>
<dbReference type="GO" id="GO:0003723">
    <property type="term" value="F:RNA binding"/>
    <property type="evidence" value="ECO:0007669"/>
    <property type="project" value="UniProtKB-KW"/>
</dbReference>
<dbReference type="SUPFAM" id="SSF55174">
    <property type="entry name" value="Alpha-L RNA-binding motif"/>
    <property type="match status" value="1"/>
</dbReference>
<dbReference type="InterPro" id="IPR002877">
    <property type="entry name" value="RNA_MeTrfase_FtsJ_dom"/>
</dbReference>
<dbReference type="PANTHER" id="PTHR32319:SF0">
    <property type="entry name" value="BACTERIAL HEMOLYSIN-LIKE PROTEIN"/>
    <property type="match status" value="1"/>
</dbReference>
<dbReference type="RefSeq" id="WP_046131875.1">
    <property type="nucleotide sequence ID" value="NZ_CP035232.1"/>
</dbReference>
<dbReference type="Pfam" id="PF01728">
    <property type="entry name" value="FtsJ"/>
    <property type="match status" value="1"/>
</dbReference>
<protein>
    <submittedName>
        <fullName evidence="5">TlyA family RNA methyltransferase</fullName>
    </submittedName>
</protein>
<organism evidence="5 6">
    <name type="scientific">Bacillus glycinifermentans</name>
    <dbReference type="NCBI Taxonomy" id="1664069"/>
    <lineage>
        <taxon>Bacteria</taxon>
        <taxon>Bacillati</taxon>
        <taxon>Bacillota</taxon>
        <taxon>Bacilli</taxon>
        <taxon>Bacillales</taxon>
        <taxon>Bacillaceae</taxon>
        <taxon>Bacillus</taxon>
    </lineage>
</organism>
<dbReference type="InterPro" id="IPR029063">
    <property type="entry name" value="SAM-dependent_MTases_sf"/>
</dbReference>
<keyword evidence="1 3" id="KW-0694">RNA-binding</keyword>
<dbReference type="EMBL" id="CP035232">
    <property type="protein sequence ID" value="QAT65992.1"/>
    <property type="molecule type" value="Genomic_DNA"/>
</dbReference>
<name>A0AAJ3YZE9_9BACI</name>
<evidence type="ECO:0000256" key="1">
    <source>
        <dbReference type="ARBA" id="ARBA00022884"/>
    </source>
</evidence>
<evidence type="ECO:0000259" key="4">
    <source>
        <dbReference type="SMART" id="SM00363"/>
    </source>
</evidence>
<sequence length="281" mass="30771">MTAKKERLDVLLVERGLIETREKAKRAIMAGIVYTNENRLDKPGEKVDRTIPLTIKGKALQYVSRGGLKLEKALKEFNLSVGGKTMIDIGSSTGGFTDCALQNGAACSYAVDVGYNQLAWKLRQDERVIVMERTNFRYCTPADFTEGLPEFATIDVSFISLKIILPVLKTILVPGSDCVALVKPQFEAGRESVGKKGIVRDPLVHNAVLNDISRFAAQEGYDCKNASFSPITGGDGNIEFLLHLQWTGQGKPGAAIPEGMVNQIVEEAHKTLKAKKSDEKE</sequence>
<keyword evidence="5" id="KW-0489">Methyltransferase</keyword>
<dbReference type="InterPro" id="IPR036986">
    <property type="entry name" value="S4_RNA-bd_sf"/>
</dbReference>
<dbReference type="InterPro" id="IPR004538">
    <property type="entry name" value="Hemolysin_A/TlyA"/>
</dbReference>
<dbReference type="GeneID" id="82853880"/>
<reference evidence="5 6" key="1">
    <citation type="submission" date="2019-01" db="EMBL/GenBank/DDBJ databases">
        <title>Genome sequence of Bacillus glycinifermentans SRCM103574.</title>
        <authorList>
            <person name="Kong H.-J."/>
            <person name="Jeong S.-Y."/>
            <person name="Jeong D.-Y."/>
        </authorList>
    </citation>
    <scope>NUCLEOTIDE SEQUENCE [LARGE SCALE GENOMIC DNA]</scope>
    <source>
        <strain evidence="5 6">SRCM103574</strain>
    </source>
</reference>
<dbReference type="CDD" id="cd00165">
    <property type="entry name" value="S4"/>
    <property type="match status" value="1"/>
</dbReference>
<evidence type="ECO:0000256" key="3">
    <source>
        <dbReference type="PROSITE-ProRule" id="PRU00182"/>
    </source>
</evidence>
<accession>A0AAJ3YZE9</accession>
<dbReference type="Pfam" id="PF01479">
    <property type="entry name" value="S4"/>
    <property type="match status" value="1"/>
</dbReference>
<dbReference type="KEGG" id="bgy:BGLY_2874"/>
<dbReference type="NCBIfam" id="TIGR00478">
    <property type="entry name" value="tly"/>
    <property type="match status" value="1"/>
</dbReference>